<dbReference type="AlphaFoldDB" id="A0A9P7KLF4"/>
<feature type="region of interest" description="Disordered" evidence="1">
    <location>
        <begin position="1"/>
        <end position="318"/>
    </location>
</feature>
<dbReference type="OrthoDB" id="3260940at2759"/>
<evidence type="ECO:0000256" key="1">
    <source>
        <dbReference type="SAM" id="MobiDB-lite"/>
    </source>
</evidence>
<feature type="region of interest" description="Disordered" evidence="1">
    <location>
        <begin position="473"/>
        <end position="551"/>
    </location>
</feature>
<feature type="compositionally biased region" description="Polar residues" evidence="1">
    <location>
        <begin position="197"/>
        <end position="214"/>
    </location>
</feature>
<keyword evidence="3" id="KW-1185">Reference proteome</keyword>
<evidence type="ECO:0000313" key="3">
    <source>
        <dbReference type="Proteomes" id="UP000717328"/>
    </source>
</evidence>
<feature type="compositionally biased region" description="Low complexity" evidence="1">
    <location>
        <begin position="215"/>
        <end position="228"/>
    </location>
</feature>
<feature type="compositionally biased region" description="Basic and acidic residues" evidence="1">
    <location>
        <begin position="377"/>
        <end position="408"/>
    </location>
</feature>
<feature type="compositionally biased region" description="Basic and acidic residues" evidence="1">
    <location>
        <begin position="498"/>
        <end position="535"/>
    </location>
</feature>
<feature type="compositionally biased region" description="Low complexity" evidence="1">
    <location>
        <begin position="11"/>
        <end position="37"/>
    </location>
</feature>
<feature type="compositionally biased region" description="Pro residues" evidence="1">
    <location>
        <begin position="237"/>
        <end position="251"/>
    </location>
</feature>
<feature type="compositionally biased region" description="Polar residues" evidence="1">
    <location>
        <begin position="328"/>
        <end position="343"/>
    </location>
</feature>
<comment type="caution">
    <text evidence="2">The sequence shown here is derived from an EMBL/GenBank/DDBJ whole genome shotgun (WGS) entry which is preliminary data.</text>
</comment>
<protein>
    <submittedName>
        <fullName evidence="2">Uncharacterized protein</fullName>
    </submittedName>
</protein>
<sequence length="666" mass="70836">MRTETFGQSTPSKPSSRLQSRPLSSTTTATNTTITPGTPRPRKRPPSALPIPEPRKFPEPPSSPSSRPGTPKASAARKKLHTLFGIPPPSPKRSSFTSSRHSSRRTSIDSPAQAHSSVVEDNDPTLKPLDSYSPDLHSRPQSPDPDPQSKMSSNPSMSSMANSSSGSSRLQRFFTGQKTSPPPPSTDAVSGPMRRPSVSSHLRRNSTSNSARGNSPTISSSDTPTTRPNPSGSMGPPAVPPPRIVHIPPTPLRSERPGTAPQTQASSSLGHSSHKSSADSGRGDGLGSMHAGHLRMKMSRPPSHRSTKHGSFDFERPGWGAGAVAMQRTGSNGTSGTVISGTETSLSGWGRALDTGVRESAMGPGLAGVGTLQREISLKRGKEREEMINRAREEDRRRRKTEGAERAPDILNGSTKNLSPRPMSPEENRAATSASMAKNSSWGRKRGALFGSGKANITSLGVCHGQFAFEPPVPSPTRSTTSAGIGHDAPLSVTWAGEKGRDARAKADLEREREREKWKEREKEKRSQSTHRGDRAPVPVPSAGYGHRSGTKGRSLDLGLGLSWAPSSVREDALLPSSGYFGRSASGSSGARSVGSAAGKSVSASANGHTAIEEERSILGNHVAEVFKNALDEAGYVKFRQCTPLFLYSMSTALIHTIYHLTDPQA</sequence>
<feature type="compositionally biased region" description="Polar residues" evidence="1">
    <location>
        <begin position="1"/>
        <end position="10"/>
    </location>
</feature>
<feature type="compositionally biased region" description="Basic residues" evidence="1">
    <location>
        <begin position="292"/>
        <end position="308"/>
    </location>
</feature>
<dbReference type="Proteomes" id="UP000717328">
    <property type="component" value="Unassembled WGS sequence"/>
</dbReference>
<feature type="region of interest" description="Disordered" evidence="1">
    <location>
        <begin position="377"/>
        <end position="441"/>
    </location>
</feature>
<feature type="compositionally biased region" description="Polar residues" evidence="1">
    <location>
        <begin position="430"/>
        <end position="441"/>
    </location>
</feature>
<name>A0A9P7KLF4_9AGAR</name>
<dbReference type="EMBL" id="JABCKI010000107">
    <property type="protein sequence ID" value="KAG5652665.1"/>
    <property type="molecule type" value="Genomic_DNA"/>
</dbReference>
<gene>
    <name evidence="2" type="ORF">H0H81_004157</name>
</gene>
<organism evidence="2 3">
    <name type="scientific">Sphagnurus paluster</name>
    <dbReference type="NCBI Taxonomy" id="117069"/>
    <lineage>
        <taxon>Eukaryota</taxon>
        <taxon>Fungi</taxon>
        <taxon>Dikarya</taxon>
        <taxon>Basidiomycota</taxon>
        <taxon>Agaricomycotina</taxon>
        <taxon>Agaricomycetes</taxon>
        <taxon>Agaricomycetidae</taxon>
        <taxon>Agaricales</taxon>
        <taxon>Tricholomatineae</taxon>
        <taxon>Lyophyllaceae</taxon>
        <taxon>Sphagnurus</taxon>
    </lineage>
</organism>
<evidence type="ECO:0000313" key="2">
    <source>
        <dbReference type="EMBL" id="KAG5652665.1"/>
    </source>
</evidence>
<proteinExistence type="predicted"/>
<reference evidence="2" key="1">
    <citation type="submission" date="2021-02" db="EMBL/GenBank/DDBJ databases">
        <authorList>
            <person name="Nieuwenhuis M."/>
            <person name="Van De Peppel L.J.J."/>
        </authorList>
    </citation>
    <scope>NUCLEOTIDE SEQUENCE</scope>
    <source>
        <strain evidence="2">D49</strain>
    </source>
</reference>
<feature type="compositionally biased region" description="Low complexity" evidence="1">
    <location>
        <begin position="148"/>
        <end position="168"/>
    </location>
</feature>
<feature type="region of interest" description="Disordered" evidence="1">
    <location>
        <begin position="324"/>
        <end position="343"/>
    </location>
</feature>
<accession>A0A9P7KLF4</accession>
<reference evidence="2" key="2">
    <citation type="submission" date="2021-10" db="EMBL/GenBank/DDBJ databases">
        <title>Phylogenomics reveals ancestral predisposition of the termite-cultivated fungus Termitomyces towards a domesticated lifestyle.</title>
        <authorList>
            <person name="Auxier B."/>
            <person name="Grum-Grzhimaylo A."/>
            <person name="Cardenas M.E."/>
            <person name="Lodge J.D."/>
            <person name="Laessoe T."/>
            <person name="Pedersen O."/>
            <person name="Smith M.E."/>
            <person name="Kuyper T.W."/>
            <person name="Franco-Molano E.A."/>
            <person name="Baroni T.J."/>
            <person name="Aanen D.K."/>
        </authorList>
    </citation>
    <scope>NUCLEOTIDE SEQUENCE</scope>
    <source>
        <strain evidence="2">D49</strain>
    </source>
</reference>